<feature type="binding site" evidence="4">
    <location>
        <position position="199"/>
    </location>
    <ligand>
        <name>substrate</name>
    </ligand>
</feature>
<keyword evidence="3 5" id="KW-0520">NAD</keyword>
<dbReference type="InterPro" id="IPR036291">
    <property type="entry name" value="NAD(P)-bd_dom_sf"/>
</dbReference>
<feature type="binding site" evidence="4">
    <location>
        <position position="315"/>
    </location>
    <ligand>
        <name>substrate</name>
    </ligand>
</feature>
<protein>
    <recommendedName>
        <fullName evidence="1 3">UDP-glucose 6-dehydrogenase</fullName>
        <ecNumber evidence="3">1.1.1.22</ecNumber>
    </recommendedName>
</protein>
<dbReference type="PIRSF" id="PIRSF500134">
    <property type="entry name" value="UDPglc_DH_bac"/>
    <property type="match status" value="1"/>
</dbReference>
<dbReference type="InterPro" id="IPR028357">
    <property type="entry name" value="UDPglc_DH_bac"/>
</dbReference>
<dbReference type="AlphaFoldDB" id="A0A918DQ44"/>
<dbReference type="PIRSF" id="PIRSF000124">
    <property type="entry name" value="UDPglc_GDPman_dh"/>
    <property type="match status" value="1"/>
</dbReference>
<dbReference type="Gene3D" id="1.20.5.100">
    <property type="entry name" value="Cytochrome c1, transmembrane anchor, C-terminal"/>
    <property type="match status" value="1"/>
</dbReference>
<evidence type="ECO:0000256" key="4">
    <source>
        <dbReference type="PIRSR" id="PIRSR500134-2"/>
    </source>
</evidence>
<evidence type="ECO:0000256" key="3">
    <source>
        <dbReference type="PIRNR" id="PIRNR000124"/>
    </source>
</evidence>
<feature type="binding site" evidence="4">
    <location>
        <begin position="244"/>
        <end position="248"/>
    </location>
    <ligand>
        <name>substrate</name>
    </ligand>
</feature>
<dbReference type="PANTHER" id="PTHR43750">
    <property type="entry name" value="UDP-GLUCOSE 6-DEHYDROGENASE TUAD"/>
    <property type="match status" value="1"/>
</dbReference>
<dbReference type="Proteomes" id="UP000599578">
    <property type="component" value="Unassembled WGS sequence"/>
</dbReference>
<dbReference type="SUPFAM" id="SSF52413">
    <property type="entry name" value="UDP-glucose/GDP-mannose dehydrogenase C-terminal domain"/>
    <property type="match status" value="1"/>
</dbReference>
<evidence type="ECO:0000256" key="5">
    <source>
        <dbReference type="PIRSR" id="PIRSR500134-3"/>
    </source>
</evidence>
<dbReference type="GO" id="GO:0003979">
    <property type="term" value="F:UDP-glucose 6-dehydrogenase activity"/>
    <property type="evidence" value="ECO:0007669"/>
    <property type="project" value="UniProtKB-EC"/>
</dbReference>
<dbReference type="SUPFAM" id="SSF48179">
    <property type="entry name" value="6-phosphogluconate dehydrogenase C-terminal domain-like"/>
    <property type="match status" value="1"/>
</dbReference>
<feature type="binding site" evidence="4">
    <location>
        <position position="252"/>
    </location>
    <ligand>
        <name>substrate</name>
    </ligand>
</feature>
<proteinExistence type="inferred from homology"/>
<name>A0A918DQ44_9GAMM</name>
<keyword evidence="8" id="KW-1185">Reference proteome</keyword>
<evidence type="ECO:0000313" key="8">
    <source>
        <dbReference type="Proteomes" id="UP000599578"/>
    </source>
</evidence>
<dbReference type="Pfam" id="PF03720">
    <property type="entry name" value="UDPG_MGDP_dh_C"/>
    <property type="match status" value="1"/>
</dbReference>
<keyword evidence="2 3" id="KW-0560">Oxidoreductase</keyword>
<dbReference type="InterPro" id="IPR017476">
    <property type="entry name" value="UDP-Glc/GDP-Man"/>
</dbReference>
<dbReference type="SUPFAM" id="SSF51735">
    <property type="entry name" value="NAD(P)-binding Rossmann-fold domains"/>
    <property type="match status" value="1"/>
</dbReference>
<evidence type="ECO:0000313" key="7">
    <source>
        <dbReference type="EMBL" id="GGO79498.1"/>
    </source>
</evidence>
<dbReference type="RefSeq" id="WP_188859824.1">
    <property type="nucleotide sequence ID" value="NZ_BMLT01000003.1"/>
</dbReference>
<comment type="similarity">
    <text evidence="3">Belongs to the UDP-glucose/GDP-mannose dehydrogenase family.</text>
</comment>
<dbReference type="InterPro" id="IPR014027">
    <property type="entry name" value="UDP-Glc/GDP-Man_DH_C"/>
</dbReference>
<dbReference type="SMART" id="SM00984">
    <property type="entry name" value="UDPG_MGDP_dh_C"/>
    <property type="match status" value="1"/>
</dbReference>
<dbReference type="Pfam" id="PF00984">
    <property type="entry name" value="UDPG_MGDP_dh"/>
    <property type="match status" value="1"/>
</dbReference>
<feature type="binding site" evidence="5">
    <location>
        <position position="147"/>
    </location>
    <ligand>
        <name>NAD(+)</name>
        <dbReference type="ChEBI" id="CHEBI:57540"/>
    </ligand>
</feature>
<dbReference type="Gene3D" id="3.40.50.720">
    <property type="entry name" value="NAD(P)-binding Rossmann-like Domain"/>
    <property type="match status" value="2"/>
</dbReference>
<evidence type="ECO:0000256" key="1">
    <source>
        <dbReference type="ARBA" id="ARBA00015132"/>
    </source>
</evidence>
<dbReference type="EMBL" id="BMLT01000003">
    <property type="protein sequence ID" value="GGO79498.1"/>
    <property type="molecule type" value="Genomic_DNA"/>
</dbReference>
<sequence length="428" mass="46708">MKISVWGDELAAWVVAAQLSAFGNEVQLCAGEVWGRSEADNCIYPSHKSISAEPGLMALLEEGYSSGRLSAVGAEEALGAPVHWLAMAPDHADQALELVKRVAGAGARPCLVVNQSNFGIGASDRLQACLDQSGGQAVVCLPDTLQEGRALAQFGEPDALLVGCEDEGARRWLMGLLRPFTGAVRQLQLMSRREAEFTKFAVTGMLALRLGYINELANLADLLGVDIEVVRQGMATDERIGSHYLAPGCGFGGQHFTQYIEGLAELLSEKRRSSLLETVLAENLRQMELPFRKLWQHYDCELKGKTVAVWGLAFKPGVASIDNAPALRSVDALLAQGARVRLHDPEALPEVEKRYGSNESVSYCRDAYDAVESADALLLLTEWPEYWSPDFERLAQRMKASVIVDGRNVYDPGLVREFGFTYYGIGRA</sequence>
<organism evidence="7 8">
    <name type="scientific">Marinobacterium nitratireducens</name>
    <dbReference type="NCBI Taxonomy" id="518897"/>
    <lineage>
        <taxon>Bacteria</taxon>
        <taxon>Pseudomonadati</taxon>
        <taxon>Pseudomonadota</taxon>
        <taxon>Gammaproteobacteria</taxon>
        <taxon>Oceanospirillales</taxon>
        <taxon>Oceanospirillaceae</taxon>
        <taxon>Marinobacterium</taxon>
    </lineage>
</organism>
<dbReference type="GO" id="GO:0051287">
    <property type="term" value="F:NAD binding"/>
    <property type="evidence" value="ECO:0007669"/>
    <property type="project" value="InterPro"/>
</dbReference>
<feature type="domain" description="UDP-glucose/GDP-mannose dehydrogenase C-terminal" evidence="6">
    <location>
        <begin position="308"/>
        <end position="412"/>
    </location>
</feature>
<dbReference type="InterPro" id="IPR008927">
    <property type="entry name" value="6-PGluconate_DH-like_C_sf"/>
</dbReference>
<dbReference type="InterPro" id="IPR036220">
    <property type="entry name" value="UDP-Glc/GDP-Man_DH_C_sf"/>
</dbReference>
<dbReference type="GO" id="GO:0000271">
    <property type="term" value="P:polysaccharide biosynthetic process"/>
    <property type="evidence" value="ECO:0007669"/>
    <property type="project" value="InterPro"/>
</dbReference>
<gene>
    <name evidence="7" type="primary">udg</name>
    <name evidence="7" type="ORF">GCM10011348_13920</name>
</gene>
<reference evidence="7 8" key="1">
    <citation type="journal article" date="2014" name="Int. J. Syst. Evol. Microbiol.">
        <title>Complete genome sequence of Corynebacterium casei LMG S-19264T (=DSM 44701T), isolated from a smear-ripened cheese.</title>
        <authorList>
            <consortium name="US DOE Joint Genome Institute (JGI-PGF)"/>
            <person name="Walter F."/>
            <person name="Albersmeier A."/>
            <person name="Kalinowski J."/>
            <person name="Ruckert C."/>
        </authorList>
    </citation>
    <scope>NUCLEOTIDE SEQUENCE [LARGE SCALE GENOMIC DNA]</scope>
    <source>
        <strain evidence="7 8">CGMCC 1.7286</strain>
    </source>
</reference>
<dbReference type="EC" id="1.1.1.22" evidence="3"/>
<comment type="catalytic activity">
    <reaction evidence="3">
        <text>UDP-alpha-D-glucose + 2 NAD(+) + H2O = UDP-alpha-D-glucuronate + 2 NADH + 3 H(+)</text>
        <dbReference type="Rhea" id="RHEA:23596"/>
        <dbReference type="ChEBI" id="CHEBI:15377"/>
        <dbReference type="ChEBI" id="CHEBI:15378"/>
        <dbReference type="ChEBI" id="CHEBI:57540"/>
        <dbReference type="ChEBI" id="CHEBI:57945"/>
        <dbReference type="ChEBI" id="CHEBI:58052"/>
        <dbReference type="ChEBI" id="CHEBI:58885"/>
        <dbReference type="EC" id="1.1.1.22"/>
    </reaction>
</comment>
<evidence type="ECO:0000256" key="2">
    <source>
        <dbReference type="ARBA" id="ARBA00023002"/>
    </source>
</evidence>
<comment type="caution">
    <text evidence="7">The sequence shown here is derived from an EMBL/GenBank/DDBJ whole genome shotgun (WGS) entry which is preliminary data.</text>
</comment>
<evidence type="ECO:0000259" key="6">
    <source>
        <dbReference type="SMART" id="SM00984"/>
    </source>
</evidence>
<dbReference type="InterPro" id="IPR014026">
    <property type="entry name" value="UDP-Glc/GDP-Man_DH_dimer"/>
</dbReference>
<accession>A0A918DQ44</accession>
<dbReference type="PANTHER" id="PTHR43750:SF3">
    <property type="entry name" value="UDP-GLUCOSE 6-DEHYDROGENASE TUAD"/>
    <property type="match status" value="1"/>
</dbReference>